<dbReference type="InterPro" id="IPR008767">
    <property type="entry name" value="Phage_SPP1_head-tail_adaptor"/>
</dbReference>
<dbReference type="AlphaFoldDB" id="A0A9P1SU39"/>
<sequence length="101" mass="11791">MNWNDEVTLVSEILVTDQIGNQIPQSTEIKILCEKKNVTRQEFYEASTSGFKPSLVLNIHGYEYGNQTKLVFENKRYVIIRTYSIDSERLELTCERDLGER</sequence>
<evidence type="ECO:0000313" key="2">
    <source>
        <dbReference type="Proteomes" id="UP000365297"/>
    </source>
</evidence>
<proteinExistence type="predicted"/>
<organism evidence="1 2">
    <name type="scientific">Listeria monocytogenes</name>
    <dbReference type="NCBI Taxonomy" id="1639"/>
    <lineage>
        <taxon>Bacteria</taxon>
        <taxon>Bacillati</taxon>
        <taxon>Bacillota</taxon>
        <taxon>Bacilli</taxon>
        <taxon>Bacillales</taxon>
        <taxon>Listeriaceae</taxon>
        <taxon>Listeria</taxon>
    </lineage>
</organism>
<protein>
    <submittedName>
        <fullName evidence="1">Phage head-tail adapter protein</fullName>
    </submittedName>
</protein>
<dbReference type="EMBL" id="AAAIXK010000005">
    <property type="protein sequence ID" value="EAC5550789.1"/>
    <property type="molecule type" value="Genomic_DNA"/>
</dbReference>
<accession>A0A9P1SU39</accession>
<name>A0A9P1SU39_LISMN</name>
<dbReference type="Proteomes" id="UP000365297">
    <property type="component" value="Unassembled WGS sequence"/>
</dbReference>
<comment type="caution">
    <text evidence="1">The sequence shown here is derived from an EMBL/GenBank/DDBJ whole genome shotgun (WGS) entry which is preliminary data.</text>
</comment>
<reference evidence="1 2" key="1">
    <citation type="submission" date="2018-06" db="EMBL/GenBank/DDBJ databases">
        <authorList>
            <consortium name="GenomeTrakr: Next Generation Sequencing Network for Food Pathogen Tracability"/>
        </authorList>
    </citation>
    <scope>NUCLEOTIDE SEQUENCE [LARGE SCALE GENOMIC DNA]</scope>
    <source>
        <strain evidence="1 2">FDA00007096</strain>
    </source>
</reference>
<dbReference type="NCBIfam" id="TIGR01563">
    <property type="entry name" value="gp16_SPP1"/>
    <property type="match status" value="1"/>
</dbReference>
<gene>
    <name evidence="1" type="ORF">ARY78_10140</name>
</gene>
<dbReference type="RefSeq" id="WP_061725006.1">
    <property type="nucleotide sequence ID" value="NZ_FFFY01000001.1"/>
</dbReference>
<evidence type="ECO:0000313" key="1">
    <source>
        <dbReference type="EMBL" id="EAC5550789.1"/>
    </source>
</evidence>